<evidence type="ECO:0008006" key="4">
    <source>
        <dbReference type="Google" id="ProtNLM"/>
    </source>
</evidence>
<keyword evidence="1" id="KW-0472">Membrane</keyword>
<feature type="transmembrane region" description="Helical" evidence="1">
    <location>
        <begin position="74"/>
        <end position="97"/>
    </location>
</feature>
<feature type="transmembrane region" description="Helical" evidence="1">
    <location>
        <begin position="35"/>
        <end position="53"/>
    </location>
</feature>
<dbReference type="EMBL" id="CAKOFQ010007135">
    <property type="protein sequence ID" value="CAH1992128.1"/>
    <property type="molecule type" value="Genomic_DNA"/>
</dbReference>
<accession>A0A9P0LIY1</accession>
<keyword evidence="1" id="KW-1133">Transmembrane helix</keyword>
<protein>
    <recommendedName>
        <fullName evidence="4">Transmembrane protein 218</fullName>
    </recommendedName>
</protein>
<name>A0A9P0LIY1_ACAOB</name>
<proteinExistence type="predicted"/>
<organism evidence="2 3">
    <name type="scientific">Acanthoscelides obtectus</name>
    <name type="common">Bean weevil</name>
    <name type="synonym">Bruchus obtectus</name>
    <dbReference type="NCBI Taxonomy" id="200917"/>
    <lineage>
        <taxon>Eukaryota</taxon>
        <taxon>Metazoa</taxon>
        <taxon>Ecdysozoa</taxon>
        <taxon>Arthropoda</taxon>
        <taxon>Hexapoda</taxon>
        <taxon>Insecta</taxon>
        <taxon>Pterygota</taxon>
        <taxon>Neoptera</taxon>
        <taxon>Endopterygota</taxon>
        <taxon>Coleoptera</taxon>
        <taxon>Polyphaga</taxon>
        <taxon>Cucujiformia</taxon>
        <taxon>Chrysomeloidea</taxon>
        <taxon>Chrysomelidae</taxon>
        <taxon>Bruchinae</taxon>
        <taxon>Bruchini</taxon>
        <taxon>Acanthoscelides</taxon>
    </lineage>
</organism>
<comment type="caution">
    <text evidence="2">The sequence shown here is derived from an EMBL/GenBank/DDBJ whole genome shotgun (WGS) entry which is preliminary data.</text>
</comment>
<gene>
    <name evidence="2" type="ORF">ACAOBT_LOCUS20686</name>
</gene>
<reference evidence="2" key="1">
    <citation type="submission" date="2022-03" db="EMBL/GenBank/DDBJ databases">
        <authorList>
            <person name="Sayadi A."/>
        </authorList>
    </citation>
    <scope>NUCLEOTIDE SEQUENCE</scope>
</reference>
<dbReference type="OrthoDB" id="5978182at2759"/>
<keyword evidence="3" id="KW-1185">Reference proteome</keyword>
<evidence type="ECO:0000256" key="1">
    <source>
        <dbReference type="SAM" id="Phobius"/>
    </source>
</evidence>
<sequence length="114" mass="12798">MTTVGNVGIGLLILIFVWIVALVLFIVGVKLQNNISWIALGCATIISILLLVIPTDKRRPAEETETTEKDYTDIYKKIFVGFIWLSGIIGFGFFFVLHCIEPIHPKPIKSFNFS</sequence>
<evidence type="ECO:0000313" key="3">
    <source>
        <dbReference type="Proteomes" id="UP001152888"/>
    </source>
</evidence>
<feature type="transmembrane region" description="Helical" evidence="1">
    <location>
        <begin position="7"/>
        <end position="29"/>
    </location>
</feature>
<dbReference type="AlphaFoldDB" id="A0A9P0LIY1"/>
<evidence type="ECO:0000313" key="2">
    <source>
        <dbReference type="EMBL" id="CAH1992128.1"/>
    </source>
</evidence>
<dbReference type="Proteomes" id="UP001152888">
    <property type="component" value="Unassembled WGS sequence"/>
</dbReference>
<keyword evidence="1" id="KW-0812">Transmembrane</keyword>